<dbReference type="EMBL" id="JAACJK010000004">
    <property type="protein sequence ID" value="KAF5340209.1"/>
    <property type="molecule type" value="Genomic_DNA"/>
</dbReference>
<dbReference type="AlphaFoldDB" id="A0A8H5CFB6"/>
<feature type="repeat" description="WD" evidence="3">
    <location>
        <begin position="614"/>
        <end position="655"/>
    </location>
</feature>
<dbReference type="Pfam" id="PF01926">
    <property type="entry name" value="MMR_HSR1"/>
    <property type="match status" value="1"/>
</dbReference>
<dbReference type="PROSITE" id="PS00678">
    <property type="entry name" value="WD_REPEATS_1"/>
    <property type="match status" value="2"/>
</dbReference>
<evidence type="ECO:0000256" key="5">
    <source>
        <dbReference type="SAM" id="MobiDB-lite"/>
    </source>
</evidence>
<keyword evidence="1 3" id="KW-0853">WD repeat</keyword>
<feature type="repeat" description="WD" evidence="3">
    <location>
        <begin position="698"/>
        <end position="739"/>
    </location>
</feature>
<dbReference type="InterPro" id="IPR036322">
    <property type="entry name" value="WD40_repeat_dom_sf"/>
</dbReference>
<dbReference type="SUPFAM" id="SSF50978">
    <property type="entry name" value="WD40 repeat-like"/>
    <property type="match status" value="1"/>
</dbReference>
<protein>
    <recommendedName>
        <fullName evidence="6">G domain-containing protein</fullName>
    </recommendedName>
</protein>
<dbReference type="CDD" id="cd00882">
    <property type="entry name" value="Ras_like_GTPase"/>
    <property type="match status" value="1"/>
</dbReference>
<gene>
    <name evidence="7" type="ORF">D9611_007898</name>
</gene>
<feature type="repeat" description="WD" evidence="3">
    <location>
        <begin position="530"/>
        <end position="571"/>
    </location>
</feature>
<reference evidence="7 8" key="1">
    <citation type="journal article" date="2020" name="ISME J.">
        <title>Uncovering the hidden diversity of litter-decomposition mechanisms in mushroom-forming fungi.</title>
        <authorList>
            <person name="Floudas D."/>
            <person name="Bentzer J."/>
            <person name="Ahren D."/>
            <person name="Johansson T."/>
            <person name="Persson P."/>
            <person name="Tunlid A."/>
        </authorList>
    </citation>
    <scope>NUCLEOTIDE SEQUENCE [LARGE SCALE GENOMIC DNA]</scope>
    <source>
        <strain evidence="7 8">CBS 175.51</strain>
    </source>
</reference>
<feature type="coiled-coil region" evidence="4">
    <location>
        <begin position="253"/>
        <end position="315"/>
    </location>
</feature>
<dbReference type="Gene3D" id="2.130.10.10">
    <property type="entry name" value="YVTN repeat-like/Quinoprotein amine dehydrogenase"/>
    <property type="match status" value="3"/>
</dbReference>
<dbReference type="PROSITE" id="PS50294">
    <property type="entry name" value="WD_REPEATS_REGION"/>
    <property type="match status" value="7"/>
</dbReference>
<proteinExistence type="predicted"/>
<dbReference type="SMART" id="SM00320">
    <property type="entry name" value="WD40"/>
    <property type="match status" value="7"/>
</dbReference>
<comment type="caution">
    <text evidence="7">The sequence shown here is derived from an EMBL/GenBank/DDBJ whole genome shotgun (WGS) entry which is preliminary data.</text>
</comment>
<dbReference type="InterPro" id="IPR006073">
    <property type="entry name" value="GTP-bd"/>
</dbReference>
<feature type="repeat" description="WD" evidence="3">
    <location>
        <begin position="656"/>
        <end position="697"/>
    </location>
</feature>
<dbReference type="PANTHER" id="PTHR45333:SF1">
    <property type="entry name" value="CHROMOSOME UNDETERMINED SCAFFOLD_625, WHOLE GENOME SHOTGUN SEQUENCE"/>
    <property type="match status" value="1"/>
</dbReference>
<feature type="domain" description="G" evidence="6">
    <location>
        <begin position="5"/>
        <end position="91"/>
    </location>
</feature>
<name>A0A8H5CFB6_9AGAR</name>
<dbReference type="GO" id="GO:0005525">
    <property type="term" value="F:GTP binding"/>
    <property type="evidence" value="ECO:0007669"/>
    <property type="project" value="InterPro"/>
</dbReference>
<dbReference type="PROSITE" id="PS50082">
    <property type="entry name" value="WD_REPEATS_2"/>
    <property type="match status" value="7"/>
</dbReference>
<evidence type="ECO:0000256" key="2">
    <source>
        <dbReference type="ARBA" id="ARBA00022737"/>
    </source>
</evidence>
<evidence type="ECO:0000259" key="6">
    <source>
        <dbReference type="Pfam" id="PF01926"/>
    </source>
</evidence>
<keyword evidence="4" id="KW-0175">Coiled coil</keyword>
<dbReference type="InterPro" id="IPR015943">
    <property type="entry name" value="WD40/YVTN_repeat-like_dom_sf"/>
</dbReference>
<dbReference type="Gene3D" id="3.40.50.300">
    <property type="entry name" value="P-loop containing nucleotide triphosphate hydrolases"/>
    <property type="match status" value="1"/>
</dbReference>
<dbReference type="InterPro" id="IPR020472">
    <property type="entry name" value="WD40_PAC1"/>
</dbReference>
<feature type="repeat" description="WD" evidence="3">
    <location>
        <begin position="781"/>
        <end position="820"/>
    </location>
</feature>
<dbReference type="PANTHER" id="PTHR45333">
    <property type="entry name" value="MEMBRANE PROTEIN-RELATED"/>
    <property type="match status" value="1"/>
</dbReference>
<evidence type="ECO:0000313" key="7">
    <source>
        <dbReference type="EMBL" id="KAF5340209.1"/>
    </source>
</evidence>
<sequence>MGEHTIAVLGRFDSGKTTFIKAVQKAATATSGPHAAEETPTLGIAHYDVTFPDGRSFTFLDTPGFDGYQAGGEPAKETEEILQMLEEHLAANGSRPVSHVLFFLSANDMNGTRFKPRAQRAFERLFPNAQVTCITSRWDQVENDDGCPLTAEEAQSREEDLYASGKTSGGLLEYLLDGRQNRGDDVRRFRSGIPNEAYSSPQDIIRELFAGPGSTAAGDAAPGPQEAVRTPRTRRQRLLDTIHKFSAQVLEMVAELDREALDVEDECKTKRAEVEAAAAAIKEAEDRLAETKEDMKAAEDECTRLTQERDSLAELEQSLTTQLNGLATTTDRRSLKVKQRITTSLSQTQGFRKERESWISVAEEEYQKGVQEVEQTAAEIEKWRLIELGKERELNEWLSPESEWLSKERESFRTLQGTLSTNLDAMREGLKDTWQGKLGENVVFLEHLGGYAVDPEMVAHSGAWAPVIESFYESQVTLGLLKDLTQFHSAVLQRLKAQEETAQREWKQGVEDNFGLGALFKDLAPPPPPLTGHTGPVWSVAFSWDGRRIVSGSEDKTVRVWNALTGEVQNVLEGHSNNVTSVAFSPNGKDIVSGSYDTTVRVWDAVAGKVKKVLEGHSKLVRSVDFSADGTRVVSGSNDGTVRIWDVSTGESQHVLKGHTNDVCSAVFSADGSKVFSGSDDKSVRVWDALTGDVCAVLEGHETFVTAVASSRDGLRVGSGSWDKAVRVWDALTGEALRVLEGHGNYVWSVSFSKHGFICSGSADKTVRVWSGSAGTAQSVLEGHSDVVRSVAFSRDGRRIVSASCDKTIRVWNMTPLTNT</sequence>
<feature type="repeat" description="WD" evidence="3">
    <location>
        <begin position="572"/>
        <end position="613"/>
    </location>
</feature>
<organism evidence="7 8">
    <name type="scientific">Ephemerocybe angulata</name>
    <dbReference type="NCBI Taxonomy" id="980116"/>
    <lineage>
        <taxon>Eukaryota</taxon>
        <taxon>Fungi</taxon>
        <taxon>Dikarya</taxon>
        <taxon>Basidiomycota</taxon>
        <taxon>Agaricomycotina</taxon>
        <taxon>Agaricomycetes</taxon>
        <taxon>Agaricomycetidae</taxon>
        <taxon>Agaricales</taxon>
        <taxon>Agaricineae</taxon>
        <taxon>Psathyrellaceae</taxon>
        <taxon>Ephemerocybe</taxon>
    </lineage>
</organism>
<keyword evidence="2" id="KW-0677">Repeat</keyword>
<dbReference type="PRINTS" id="PR00320">
    <property type="entry name" value="GPROTEINBRPT"/>
</dbReference>
<dbReference type="SUPFAM" id="SSF52540">
    <property type="entry name" value="P-loop containing nucleoside triphosphate hydrolases"/>
    <property type="match status" value="1"/>
</dbReference>
<accession>A0A8H5CFB6</accession>
<evidence type="ECO:0000256" key="4">
    <source>
        <dbReference type="SAM" id="Coils"/>
    </source>
</evidence>
<dbReference type="Proteomes" id="UP000541558">
    <property type="component" value="Unassembled WGS sequence"/>
</dbReference>
<dbReference type="CDD" id="cd00200">
    <property type="entry name" value="WD40"/>
    <property type="match status" value="1"/>
</dbReference>
<evidence type="ECO:0000256" key="3">
    <source>
        <dbReference type="PROSITE-ProRule" id="PRU00221"/>
    </source>
</evidence>
<feature type="region of interest" description="Disordered" evidence="5">
    <location>
        <begin position="212"/>
        <end position="231"/>
    </location>
</feature>
<dbReference type="InterPro" id="IPR001680">
    <property type="entry name" value="WD40_rpt"/>
</dbReference>
<dbReference type="OrthoDB" id="3100778at2759"/>
<dbReference type="InterPro" id="IPR027417">
    <property type="entry name" value="P-loop_NTPase"/>
</dbReference>
<keyword evidence="8" id="KW-1185">Reference proteome</keyword>
<evidence type="ECO:0000256" key="1">
    <source>
        <dbReference type="ARBA" id="ARBA00022574"/>
    </source>
</evidence>
<dbReference type="Pfam" id="PF00400">
    <property type="entry name" value="WD40"/>
    <property type="match status" value="7"/>
</dbReference>
<feature type="repeat" description="WD" evidence="3">
    <location>
        <begin position="740"/>
        <end position="780"/>
    </location>
</feature>
<dbReference type="InterPro" id="IPR019775">
    <property type="entry name" value="WD40_repeat_CS"/>
</dbReference>
<evidence type="ECO:0000313" key="8">
    <source>
        <dbReference type="Proteomes" id="UP000541558"/>
    </source>
</evidence>